<evidence type="ECO:0000313" key="2">
    <source>
        <dbReference type="Proteomes" id="UP000199529"/>
    </source>
</evidence>
<dbReference type="OrthoDB" id="3700276at2"/>
<dbReference type="AlphaFoldDB" id="A0A1H3J8R3"/>
<dbReference type="EMBL" id="FNOK01000025">
    <property type="protein sequence ID" value="SDY36400.1"/>
    <property type="molecule type" value="Genomic_DNA"/>
</dbReference>
<sequence>MNPIQIESYGYSESSRELTACAARGAEIDRALKEEGRLRPAWLDRFANWWASATAALRPGAAVDPGPAPRGCLN</sequence>
<dbReference type="Proteomes" id="UP000199529">
    <property type="component" value="Unassembled WGS sequence"/>
</dbReference>
<evidence type="ECO:0000313" key="1">
    <source>
        <dbReference type="EMBL" id="SDY36400.1"/>
    </source>
</evidence>
<keyword evidence="2" id="KW-1185">Reference proteome</keyword>
<dbReference type="RefSeq" id="WP_093269385.1">
    <property type="nucleotide sequence ID" value="NZ_FNOK01000025.1"/>
</dbReference>
<organism evidence="1 2">
    <name type="scientific">Saccharopolyspora shandongensis</name>
    <dbReference type="NCBI Taxonomy" id="418495"/>
    <lineage>
        <taxon>Bacteria</taxon>
        <taxon>Bacillati</taxon>
        <taxon>Actinomycetota</taxon>
        <taxon>Actinomycetes</taxon>
        <taxon>Pseudonocardiales</taxon>
        <taxon>Pseudonocardiaceae</taxon>
        <taxon>Saccharopolyspora</taxon>
    </lineage>
</organism>
<accession>A0A1H3J8R3</accession>
<reference evidence="2" key="1">
    <citation type="submission" date="2016-10" db="EMBL/GenBank/DDBJ databases">
        <authorList>
            <person name="Varghese N."/>
            <person name="Submissions S."/>
        </authorList>
    </citation>
    <scope>NUCLEOTIDE SEQUENCE [LARGE SCALE GENOMIC DNA]</scope>
    <source>
        <strain evidence="2">CGMCC 4.3530</strain>
    </source>
</reference>
<gene>
    <name evidence="1" type="ORF">SAMN05216215_102557</name>
</gene>
<proteinExistence type="predicted"/>
<protein>
    <submittedName>
        <fullName evidence="1">Uncharacterized protein</fullName>
    </submittedName>
</protein>
<name>A0A1H3J8R3_9PSEU</name>
<dbReference type="STRING" id="418495.SAMN05216215_102557"/>